<dbReference type="InterPro" id="IPR013099">
    <property type="entry name" value="K_chnl_dom"/>
</dbReference>
<dbReference type="Pfam" id="PF07885">
    <property type="entry name" value="Ion_trans_2"/>
    <property type="match status" value="1"/>
</dbReference>
<evidence type="ECO:0000256" key="2">
    <source>
        <dbReference type="SAM" id="SignalP"/>
    </source>
</evidence>
<protein>
    <submittedName>
        <fullName evidence="4">Ion channel</fullName>
    </submittedName>
</protein>
<gene>
    <name evidence="4" type="ORF">SAMN05421640_0462</name>
</gene>
<feature type="transmembrane region" description="Helical" evidence="1">
    <location>
        <begin position="369"/>
        <end position="387"/>
    </location>
</feature>
<proteinExistence type="predicted"/>
<dbReference type="RefSeq" id="WP_089355228.1">
    <property type="nucleotide sequence ID" value="NZ_FZPD01000001.1"/>
</dbReference>
<feature type="transmembrane region" description="Helical" evidence="1">
    <location>
        <begin position="540"/>
        <end position="560"/>
    </location>
</feature>
<feature type="transmembrane region" description="Helical" evidence="1">
    <location>
        <begin position="495"/>
        <end position="520"/>
    </location>
</feature>
<evidence type="ECO:0000256" key="1">
    <source>
        <dbReference type="SAM" id="Phobius"/>
    </source>
</evidence>
<feature type="chain" id="PRO_5012172913" evidence="2">
    <location>
        <begin position="19"/>
        <end position="565"/>
    </location>
</feature>
<keyword evidence="1" id="KW-0472">Membrane</keyword>
<accession>A0A239F2K9</accession>
<reference evidence="4 5" key="1">
    <citation type="submission" date="2017-06" db="EMBL/GenBank/DDBJ databases">
        <authorList>
            <person name="Kim H.J."/>
            <person name="Triplett B.A."/>
        </authorList>
    </citation>
    <scope>NUCLEOTIDE SEQUENCE [LARGE SCALE GENOMIC DNA]</scope>
    <source>
        <strain evidence="4 5">DSM 19307</strain>
    </source>
</reference>
<keyword evidence="1" id="KW-0812">Transmembrane</keyword>
<organism evidence="4 5">
    <name type="scientific">Ekhidna lutea</name>
    <dbReference type="NCBI Taxonomy" id="447679"/>
    <lineage>
        <taxon>Bacteria</taxon>
        <taxon>Pseudomonadati</taxon>
        <taxon>Bacteroidota</taxon>
        <taxon>Cytophagia</taxon>
        <taxon>Cytophagales</taxon>
        <taxon>Reichenbachiellaceae</taxon>
        <taxon>Ekhidna</taxon>
    </lineage>
</organism>
<feature type="domain" description="Potassium channel" evidence="3">
    <location>
        <begin position="498"/>
        <end position="561"/>
    </location>
</feature>
<name>A0A239F2K9_EKHLU</name>
<dbReference type="AlphaFoldDB" id="A0A239F2K9"/>
<feature type="signal peptide" evidence="2">
    <location>
        <begin position="1"/>
        <end position="18"/>
    </location>
</feature>
<evidence type="ECO:0000313" key="5">
    <source>
        <dbReference type="Proteomes" id="UP000198393"/>
    </source>
</evidence>
<dbReference type="Proteomes" id="UP000198393">
    <property type="component" value="Unassembled WGS sequence"/>
</dbReference>
<keyword evidence="5" id="KW-1185">Reference proteome</keyword>
<dbReference type="EMBL" id="FZPD01000001">
    <property type="protein sequence ID" value="SNS51240.1"/>
    <property type="molecule type" value="Genomic_DNA"/>
</dbReference>
<dbReference type="OrthoDB" id="840832at2"/>
<evidence type="ECO:0000313" key="4">
    <source>
        <dbReference type="EMBL" id="SNS51240.1"/>
    </source>
</evidence>
<evidence type="ECO:0000259" key="3">
    <source>
        <dbReference type="Pfam" id="PF07885"/>
    </source>
</evidence>
<keyword evidence="1" id="KW-1133">Transmembrane helix</keyword>
<keyword evidence="2" id="KW-0732">Signal</keyword>
<sequence>MRITALLALLSLGLVCHAQDEEYRVIPSLTDWIEEINHWPDSIYQVENIKVIIDGEKDSLIAENYFISHDTVEEIAATVHKPVEINGLIIDNDFGRHNGSYLTGNYRLKNIRFKKRFRIQDYQSLVLHTYHLVFEQEFIISYQQNPSYFNFISCHFKSWVAFFDIQDELFVNIQDSKINEHIQFTRTPSLPSLIVENSDIYRADLGWSKFSQLHIRDSRLSEISLQSSLFDASVHLVRNQIDSIEVSGAQFPANNTYIPFDQVSEKLFVLPISMTNPNRAKYFATDNMDFALSEEYDNLIASYKLLLSGYQNRGDRQSYGACFVEMKNLETRHLAYQYENNPSFKGFFTWKINQFLKIFSAYGTEPARAIIFSFYVIIFFALIYLFFPNSWDAHGRTRIMNRYRFFLKYLNRNEGASEVYQEEKEKELMPFHEFRDYLEQQGKTAPKFFYVTALPLYKWSVSGSRLSGWFLSRIDVLNGKWSEVPENGKFFKSTLVIGAFIMALIYDIFIKVLNAIMLSINTFTTLGFGEIPIKGLPRYLAIIQGFIGWFMLTIFSVSLISQLLN</sequence>